<organism evidence="3 4">
    <name type="scientific">Lactococcus taiwanensis</name>
    <dbReference type="NCBI Taxonomy" id="1151742"/>
    <lineage>
        <taxon>Bacteria</taxon>
        <taxon>Bacillati</taxon>
        <taxon>Bacillota</taxon>
        <taxon>Bacilli</taxon>
        <taxon>Lactobacillales</taxon>
        <taxon>Streptococcaceae</taxon>
        <taxon>Lactococcus</taxon>
    </lineage>
</organism>
<evidence type="ECO:0000313" key="3">
    <source>
        <dbReference type="EMBL" id="QSE77425.1"/>
    </source>
</evidence>
<sequence length="335" mass="37853">MCLLFVCAGMCWGKPLAVNAQSSSSLSVTLQDNKVSSSKKDIIFAPKPGQTYEFEAKVVNHRDEVVEMQAFTSQAISKDKTISYEEGESDQLINKSYQLAQYVELSMDQKKLSDSVVLKAHEEKKLQVKIKIPQSFQGEMLGGINVVQSFKTAQQKEAVKTEQVYQQVIVVRLKGDEISELEPQTYSNFQFITRGEKLRFNYENTNPNGKLIYADEGTYQLQNPKQEVIAQGSLDHQVVLTPYTKTPFYLPLKNQELISGKYTFTTTIHGEKKTYTFSYSEAELKALARTNETMRQKQAASDQKLLILCLSIVVALLIIVLGVVLIKNRKKQHNS</sequence>
<protein>
    <submittedName>
        <fullName evidence="3">DUF916 domain-containing protein</fullName>
    </submittedName>
</protein>
<keyword evidence="1" id="KW-1133">Transmembrane helix</keyword>
<dbReference type="AlphaFoldDB" id="A0AA45KHH2"/>
<evidence type="ECO:0000256" key="1">
    <source>
        <dbReference type="SAM" id="Phobius"/>
    </source>
</evidence>
<evidence type="ECO:0000259" key="2">
    <source>
        <dbReference type="Pfam" id="PF06030"/>
    </source>
</evidence>
<keyword evidence="1" id="KW-0812">Transmembrane</keyword>
<feature type="domain" description="WxL Interacting Protein peptidoglycan binding" evidence="2">
    <location>
        <begin position="44"/>
        <end position="147"/>
    </location>
</feature>
<dbReference type="InterPro" id="IPR010317">
    <property type="entry name" value="WxLIP_PGBD"/>
</dbReference>
<accession>A0AA45KHH2</accession>
<keyword evidence="1" id="KW-0472">Membrane</keyword>
<keyword evidence="4" id="KW-1185">Reference proteome</keyword>
<name>A0AA45KHH2_9LACT</name>
<dbReference type="EMBL" id="CP070872">
    <property type="protein sequence ID" value="QSE77425.1"/>
    <property type="molecule type" value="Genomic_DNA"/>
</dbReference>
<dbReference type="Pfam" id="PF06030">
    <property type="entry name" value="WxLIP_PGBD"/>
    <property type="match status" value="1"/>
</dbReference>
<dbReference type="RefSeq" id="WP_205872375.1">
    <property type="nucleotide sequence ID" value="NZ_CP070872.1"/>
</dbReference>
<dbReference type="Proteomes" id="UP000663608">
    <property type="component" value="Chromosome"/>
</dbReference>
<dbReference type="KEGG" id="lti:JW886_04070"/>
<gene>
    <name evidence="3" type="ORF">JW886_04070</name>
</gene>
<feature type="transmembrane region" description="Helical" evidence="1">
    <location>
        <begin position="305"/>
        <end position="326"/>
    </location>
</feature>
<reference evidence="3 4" key="1">
    <citation type="submission" date="2021-02" db="EMBL/GenBank/DDBJ databases">
        <title>Complete genome sequence of Lactococcus lactis strain K_LL004.</title>
        <authorList>
            <person name="Kim H.B."/>
        </authorList>
    </citation>
    <scope>NUCLEOTIDE SEQUENCE [LARGE SCALE GENOMIC DNA]</scope>
    <source>
        <strain evidence="3 4">K_LL004</strain>
    </source>
</reference>
<evidence type="ECO:0000313" key="4">
    <source>
        <dbReference type="Proteomes" id="UP000663608"/>
    </source>
</evidence>
<proteinExistence type="predicted"/>